<sequence>MLAADDDDLDASPPPLSPTPASRGLRRAAPPMSMCPVDRLAATLPTVPGYAMARLDRVSCLDHTLHIARANHFAHASFSYILDGTAEAITERRAMQWLAQPAYVPGGVPRDVVETPPSPWELSIEMGQHVTGTTDEVMVAVPGVHVFRPCVVCGGHGMAPDPDADVDELNGRGSVRSAWRAAGGLVSPPVSPTASSRRSIATTNPRTSATSSMPHVVPSPAWSPQSPSTISLATAPALPADAAPPAPPCSQCLGTGTLHLFLAVRIIRQRHAVRALDAAAYPISSADLATVDAEIELTADLPAAAMLDPSLPAFTDHLLAHLVAEMHPTAWVGAVAMRVRLVPQYDLTYKPPPSRGLWRRKSVAALAAVFGLGGGGTAAEAEKTAHASSGARYLVYGHRAMAVAMLAKDGTRNGGPTCHFYL</sequence>
<dbReference type="AlphaFoldDB" id="A0A0L0TBW2"/>
<name>A0A0L0TBW2_ALLM3</name>
<accession>A0A0L0TBW2</accession>
<feature type="compositionally biased region" description="Polar residues" evidence="1">
    <location>
        <begin position="192"/>
        <end position="213"/>
    </location>
</feature>
<dbReference type="OrthoDB" id="5565568at2759"/>
<feature type="region of interest" description="Disordered" evidence="1">
    <location>
        <begin position="1"/>
        <end position="29"/>
    </location>
</feature>
<reference evidence="3" key="2">
    <citation type="submission" date="2009-11" db="EMBL/GenBank/DDBJ databases">
        <title>The Genome Sequence of Allomyces macrogynus strain ATCC 38327.</title>
        <authorList>
            <consortium name="The Broad Institute Genome Sequencing Platform"/>
            <person name="Russ C."/>
            <person name="Cuomo C."/>
            <person name="Shea T."/>
            <person name="Young S.K."/>
            <person name="Zeng Q."/>
            <person name="Koehrsen M."/>
            <person name="Haas B."/>
            <person name="Borodovsky M."/>
            <person name="Guigo R."/>
            <person name="Alvarado L."/>
            <person name="Berlin A."/>
            <person name="Borenstein D."/>
            <person name="Chen Z."/>
            <person name="Engels R."/>
            <person name="Freedman E."/>
            <person name="Gellesch M."/>
            <person name="Goldberg J."/>
            <person name="Griggs A."/>
            <person name="Gujja S."/>
            <person name="Heiman D."/>
            <person name="Hepburn T."/>
            <person name="Howarth C."/>
            <person name="Jen D."/>
            <person name="Larson L."/>
            <person name="Lewis B."/>
            <person name="Mehta T."/>
            <person name="Park D."/>
            <person name="Pearson M."/>
            <person name="Roberts A."/>
            <person name="Saif S."/>
            <person name="Shenoy N."/>
            <person name="Sisk P."/>
            <person name="Stolte C."/>
            <person name="Sykes S."/>
            <person name="Walk T."/>
            <person name="White J."/>
            <person name="Yandava C."/>
            <person name="Burger G."/>
            <person name="Gray M.W."/>
            <person name="Holland P.W.H."/>
            <person name="King N."/>
            <person name="Lang F.B.F."/>
            <person name="Roger A.J."/>
            <person name="Ruiz-Trillo I."/>
            <person name="Lander E."/>
            <person name="Nusbaum C."/>
        </authorList>
    </citation>
    <scope>NUCLEOTIDE SEQUENCE [LARGE SCALE GENOMIC DNA]</scope>
    <source>
        <strain evidence="3">ATCC 38327</strain>
    </source>
</reference>
<dbReference type="Proteomes" id="UP000054350">
    <property type="component" value="Unassembled WGS sequence"/>
</dbReference>
<evidence type="ECO:0000256" key="1">
    <source>
        <dbReference type="SAM" id="MobiDB-lite"/>
    </source>
</evidence>
<protein>
    <submittedName>
        <fullName evidence="2">Uncharacterized protein</fullName>
    </submittedName>
</protein>
<dbReference type="VEuPathDB" id="FungiDB:AMAG_16791"/>
<evidence type="ECO:0000313" key="2">
    <source>
        <dbReference type="EMBL" id="KNE72303.1"/>
    </source>
</evidence>
<dbReference type="EMBL" id="GG745378">
    <property type="protein sequence ID" value="KNE72303.1"/>
    <property type="molecule type" value="Genomic_DNA"/>
</dbReference>
<feature type="region of interest" description="Disordered" evidence="1">
    <location>
        <begin position="183"/>
        <end position="228"/>
    </location>
</feature>
<gene>
    <name evidence="2" type="ORF">AMAG_16791</name>
</gene>
<keyword evidence="3" id="KW-1185">Reference proteome</keyword>
<reference evidence="2 3" key="1">
    <citation type="submission" date="2009-11" db="EMBL/GenBank/DDBJ databases">
        <title>Annotation of Allomyces macrogynus ATCC 38327.</title>
        <authorList>
            <consortium name="The Broad Institute Genome Sequencing Platform"/>
            <person name="Russ C."/>
            <person name="Cuomo C."/>
            <person name="Burger G."/>
            <person name="Gray M.W."/>
            <person name="Holland P.W.H."/>
            <person name="King N."/>
            <person name="Lang F.B.F."/>
            <person name="Roger A.J."/>
            <person name="Ruiz-Trillo I."/>
            <person name="Young S.K."/>
            <person name="Zeng Q."/>
            <person name="Gargeya S."/>
            <person name="Fitzgerald M."/>
            <person name="Haas B."/>
            <person name="Abouelleil A."/>
            <person name="Alvarado L."/>
            <person name="Arachchi H.M."/>
            <person name="Berlin A."/>
            <person name="Chapman S.B."/>
            <person name="Gearin G."/>
            <person name="Goldberg J."/>
            <person name="Griggs A."/>
            <person name="Gujja S."/>
            <person name="Hansen M."/>
            <person name="Heiman D."/>
            <person name="Howarth C."/>
            <person name="Larimer J."/>
            <person name="Lui A."/>
            <person name="MacDonald P.J.P."/>
            <person name="McCowen C."/>
            <person name="Montmayeur A."/>
            <person name="Murphy C."/>
            <person name="Neiman D."/>
            <person name="Pearson M."/>
            <person name="Priest M."/>
            <person name="Roberts A."/>
            <person name="Saif S."/>
            <person name="Shea T."/>
            <person name="Sisk P."/>
            <person name="Stolte C."/>
            <person name="Sykes S."/>
            <person name="Wortman J."/>
            <person name="Nusbaum C."/>
            <person name="Birren B."/>
        </authorList>
    </citation>
    <scope>NUCLEOTIDE SEQUENCE [LARGE SCALE GENOMIC DNA]</scope>
    <source>
        <strain evidence="2 3">ATCC 38327</strain>
    </source>
</reference>
<organism evidence="2 3">
    <name type="scientific">Allomyces macrogynus (strain ATCC 38327)</name>
    <name type="common">Allomyces javanicus var. macrogynus</name>
    <dbReference type="NCBI Taxonomy" id="578462"/>
    <lineage>
        <taxon>Eukaryota</taxon>
        <taxon>Fungi</taxon>
        <taxon>Fungi incertae sedis</taxon>
        <taxon>Blastocladiomycota</taxon>
        <taxon>Blastocladiomycetes</taxon>
        <taxon>Blastocladiales</taxon>
        <taxon>Blastocladiaceae</taxon>
        <taxon>Allomyces</taxon>
    </lineage>
</organism>
<feature type="compositionally biased region" description="Acidic residues" evidence="1">
    <location>
        <begin position="1"/>
        <end position="10"/>
    </location>
</feature>
<evidence type="ECO:0000313" key="3">
    <source>
        <dbReference type="Proteomes" id="UP000054350"/>
    </source>
</evidence>
<proteinExistence type="predicted"/>